<dbReference type="Pfam" id="PF08751">
    <property type="entry name" value="TrwC"/>
    <property type="match status" value="1"/>
</dbReference>
<evidence type="ECO:0000313" key="4">
    <source>
        <dbReference type="Proteomes" id="UP000182977"/>
    </source>
</evidence>
<evidence type="ECO:0000259" key="2">
    <source>
        <dbReference type="Pfam" id="PF08751"/>
    </source>
</evidence>
<feature type="compositionally biased region" description="Polar residues" evidence="1">
    <location>
        <begin position="641"/>
        <end position="656"/>
    </location>
</feature>
<dbReference type="InterPro" id="IPR027417">
    <property type="entry name" value="P-loop_NTPase"/>
</dbReference>
<dbReference type="Proteomes" id="UP000182977">
    <property type="component" value="Chromosome I"/>
</dbReference>
<sequence>MPLTRYYQEKGTPPGYRIGTGIGALGDGSLTPGDVVTEQQLRRLLGQGHDPLTNETLGRAYFQFKPLTERIAIRTAALHPALSPDQRAKRVRDLTAEEKARPAPRTVAGYDYTFSVPKSVSVLWAFADIGTQALIMQAHHAAVADVIELLERDVAMTRTGSGGVAQVETRGVVATAFDHYDSRSADPQLHTHVVIANRVQGRDGQWRTLDGRPMHAAVVALSEHYNAVLADTLTRDLGVEWEQRDRGRDRNPAWEIAGVGDELIAEFSSRAADIEVEKDRLIDAYIKSHGRRPTQRTVLRLRQQATLATRPDKEVRSLAELTDLWRTRAGPLIDTELAAWAKDLLTAGNGRAVFRADDFPRDELEQLAAAVLVRVGDRRRTWRRWNLHAEASRQLMHLRFATTSDREAVVGLVVDAAEQASLRLTPPELASTPAEFRRADGTSAFRPKHGTVYSSAAVFEAEEHLLRLADTRTAPTVDLDVVARATGHYDGGVVLAADQVFAVEKIATSARVVDVLVGPAGTGKTTTLSGLRRAWEGQVGAGRVIGLAPRQRRRPRCSPPTSGSRPRRRPSGCTSTGTDGGTCARAAGYFADRLADIVHGVRAEDVLAALDGARPPLGHRVGADHSMPARTAMRQPEPEPASTSTPGTATCSSTRSAPIRTPSSTSTGRRCSRS</sequence>
<dbReference type="AlphaFoldDB" id="A0A1H2L8F4"/>
<dbReference type="SUPFAM" id="SSF52540">
    <property type="entry name" value="P-loop containing nucleoside triphosphate hydrolases"/>
    <property type="match status" value="1"/>
</dbReference>
<dbReference type="InterPro" id="IPR014862">
    <property type="entry name" value="TrwC"/>
</dbReference>
<feature type="domain" description="TrwC relaxase" evidence="2">
    <location>
        <begin position="5"/>
        <end position="329"/>
    </location>
</feature>
<accession>A0A1H2L8F4</accession>
<gene>
    <name evidence="3" type="ORF">SAMN04488563_5381</name>
</gene>
<proteinExistence type="predicted"/>
<feature type="region of interest" description="Disordered" evidence="1">
    <location>
        <begin position="613"/>
        <end position="674"/>
    </location>
</feature>
<dbReference type="Gene3D" id="3.40.50.300">
    <property type="entry name" value="P-loop containing nucleotide triphosphate hydrolases"/>
    <property type="match status" value="1"/>
</dbReference>
<organism evidence="3 4">
    <name type="scientific">Jiangella alkaliphila</name>
    <dbReference type="NCBI Taxonomy" id="419479"/>
    <lineage>
        <taxon>Bacteria</taxon>
        <taxon>Bacillati</taxon>
        <taxon>Actinomycetota</taxon>
        <taxon>Actinomycetes</taxon>
        <taxon>Jiangellales</taxon>
        <taxon>Jiangellaceae</taxon>
        <taxon>Jiangella</taxon>
    </lineage>
</organism>
<feature type="compositionally biased region" description="Low complexity" evidence="1">
    <location>
        <begin position="660"/>
        <end position="674"/>
    </location>
</feature>
<dbReference type="EMBL" id="LT629791">
    <property type="protein sequence ID" value="SDU76985.1"/>
    <property type="molecule type" value="Genomic_DNA"/>
</dbReference>
<name>A0A1H2L8F4_9ACTN</name>
<reference evidence="4" key="1">
    <citation type="submission" date="2016-10" db="EMBL/GenBank/DDBJ databases">
        <authorList>
            <person name="Varghese N."/>
            <person name="Submissions S."/>
        </authorList>
    </citation>
    <scope>NUCLEOTIDE SEQUENCE [LARGE SCALE GENOMIC DNA]</scope>
    <source>
        <strain evidence="4">DSM 45079</strain>
    </source>
</reference>
<keyword evidence="4" id="KW-1185">Reference proteome</keyword>
<evidence type="ECO:0000256" key="1">
    <source>
        <dbReference type="SAM" id="MobiDB-lite"/>
    </source>
</evidence>
<dbReference type="Pfam" id="PF13604">
    <property type="entry name" value="AAA_30"/>
    <property type="match status" value="1"/>
</dbReference>
<evidence type="ECO:0000313" key="3">
    <source>
        <dbReference type="EMBL" id="SDU76985.1"/>
    </source>
</evidence>
<dbReference type="SUPFAM" id="SSF55464">
    <property type="entry name" value="Origin of replication-binding domain, RBD-like"/>
    <property type="match status" value="1"/>
</dbReference>
<dbReference type="STRING" id="419479.SAMN04488563_5381"/>
<dbReference type="NCBIfam" id="NF041492">
    <property type="entry name" value="MobF"/>
    <property type="match status" value="1"/>
</dbReference>
<feature type="region of interest" description="Disordered" evidence="1">
    <location>
        <begin position="547"/>
        <end position="579"/>
    </location>
</feature>
<protein>
    <submittedName>
        <fullName evidence="3">Conjugative relaxase domain-containing protein, TrwC/TraI family</fullName>
    </submittedName>
</protein>